<proteinExistence type="predicted"/>
<organism evidence="1">
    <name type="scientific">marine metagenome</name>
    <dbReference type="NCBI Taxonomy" id="408172"/>
    <lineage>
        <taxon>unclassified sequences</taxon>
        <taxon>metagenomes</taxon>
        <taxon>ecological metagenomes</taxon>
    </lineage>
</organism>
<name>A0A382S4W0_9ZZZZ</name>
<gene>
    <name evidence="1" type="ORF">METZ01_LOCUS357369</name>
</gene>
<reference evidence="1" key="1">
    <citation type="submission" date="2018-05" db="EMBL/GenBank/DDBJ databases">
        <authorList>
            <person name="Lanie J.A."/>
            <person name="Ng W.-L."/>
            <person name="Kazmierczak K.M."/>
            <person name="Andrzejewski T.M."/>
            <person name="Davidsen T.M."/>
            <person name="Wayne K.J."/>
            <person name="Tettelin H."/>
            <person name="Glass J.I."/>
            <person name="Rusch D."/>
            <person name="Podicherti R."/>
            <person name="Tsui H.-C.T."/>
            <person name="Winkler M.E."/>
        </authorList>
    </citation>
    <scope>NUCLEOTIDE SEQUENCE</scope>
</reference>
<dbReference type="AlphaFoldDB" id="A0A382S4W0"/>
<feature type="non-terminal residue" evidence="1">
    <location>
        <position position="1"/>
    </location>
</feature>
<evidence type="ECO:0008006" key="2">
    <source>
        <dbReference type="Google" id="ProtNLM"/>
    </source>
</evidence>
<protein>
    <recommendedName>
        <fullName evidence="2">GAF domain-containing protein</fullName>
    </recommendedName>
</protein>
<dbReference type="EMBL" id="UINC01126192">
    <property type="protein sequence ID" value="SVD04515.1"/>
    <property type="molecule type" value="Genomic_DNA"/>
</dbReference>
<sequence length="61" mass="6505">VVTSDSERDPRSGGLPFLVEDTLVGAFALTNRPGGYSSGEVEALQPLCAVFGRMISHARNR</sequence>
<evidence type="ECO:0000313" key="1">
    <source>
        <dbReference type="EMBL" id="SVD04515.1"/>
    </source>
</evidence>
<accession>A0A382S4W0</accession>